<keyword evidence="1" id="KW-1133">Transmembrane helix</keyword>
<dbReference type="EMBL" id="AP019416">
    <property type="protein sequence ID" value="BBI52394.1"/>
    <property type="molecule type" value="Genomic_DNA"/>
</dbReference>
<keyword evidence="4" id="KW-1185">Reference proteome</keyword>
<evidence type="ECO:0000259" key="2">
    <source>
        <dbReference type="Pfam" id="PF20154"/>
    </source>
</evidence>
<protein>
    <recommendedName>
        <fullName evidence="2">Apolipoprotein N-acyltransferase N-terminal domain-containing protein</fullName>
    </recommendedName>
</protein>
<name>A0ABN5WZI9_9GAMM</name>
<dbReference type="Pfam" id="PF20154">
    <property type="entry name" value="LNT_N"/>
    <property type="match status" value="1"/>
</dbReference>
<proteinExistence type="predicted"/>
<reference evidence="4" key="1">
    <citation type="journal article" date="2019" name="Microbiol. Resour. Announc.">
        <title>Complete Genome Sequence of Halomonas olivaria, a Moderately Halophilic Bacterium Isolated from Olive Processing Effluents, Obtained by Nanopore Sequencing.</title>
        <authorList>
            <person name="Nagata S."/>
            <person name="Ii K.M."/>
            <person name="Tsukimi T."/>
            <person name="Miura M.C."/>
            <person name="Galipon J."/>
            <person name="Arakawa K."/>
        </authorList>
    </citation>
    <scope>NUCLEOTIDE SEQUENCE [LARGE SCALE GENOMIC DNA]</scope>
    <source>
        <strain evidence="4">TYRC17</strain>
    </source>
</reference>
<keyword evidence="1" id="KW-0812">Transmembrane</keyword>
<evidence type="ECO:0000313" key="4">
    <source>
        <dbReference type="Proteomes" id="UP000289555"/>
    </source>
</evidence>
<dbReference type="Proteomes" id="UP000289555">
    <property type="component" value="Chromosome"/>
</dbReference>
<sequence>MGEVLRTYLFTGFPWLLLGSGYVDSPLAAWAPIGGVYLLSLMVALSGALGLNCCFAASGGHSPPSGYLVNPPGTPPNNGPRQQANLPVWHCYRATCRNY</sequence>
<feature type="domain" description="Apolipoprotein N-acyltransferase N-terminal" evidence="2">
    <location>
        <begin position="2"/>
        <end position="49"/>
    </location>
</feature>
<evidence type="ECO:0000313" key="3">
    <source>
        <dbReference type="EMBL" id="BBI52394.1"/>
    </source>
</evidence>
<accession>A0ABN5WZI9</accession>
<evidence type="ECO:0000256" key="1">
    <source>
        <dbReference type="SAM" id="Phobius"/>
    </source>
</evidence>
<organism evidence="3 4">
    <name type="scientific">Vreelandella olivaria</name>
    <dbReference type="NCBI Taxonomy" id="390919"/>
    <lineage>
        <taxon>Bacteria</taxon>
        <taxon>Pseudomonadati</taxon>
        <taxon>Pseudomonadota</taxon>
        <taxon>Gammaproteobacteria</taxon>
        <taxon>Oceanospirillales</taxon>
        <taxon>Halomonadaceae</taxon>
        <taxon>Vreelandella</taxon>
    </lineage>
</organism>
<keyword evidence="1" id="KW-0472">Membrane</keyword>
<gene>
    <name evidence="3" type="ORF">HORIV_48150</name>
</gene>
<dbReference type="InterPro" id="IPR045378">
    <property type="entry name" value="LNT_N"/>
</dbReference>
<feature type="transmembrane region" description="Helical" evidence="1">
    <location>
        <begin position="29"/>
        <end position="51"/>
    </location>
</feature>